<proteinExistence type="predicted"/>
<dbReference type="EMBL" id="JAUSUW010000001">
    <property type="protein sequence ID" value="MDQ0419385.1"/>
    <property type="molecule type" value="Genomic_DNA"/>
</dbReference>
<protein>
    <submittedName>
        <fullName evidence="1">Uncharacterized protein</fullName>
    </submittedName>
</protein>
<keyword evidence="2" id="KW-1185">Reference proteome</keyword>
<reference evidence="1 2" key="1">
    <citation type="submission" date="2023-07" db="EMBL/GenBank/DDBJ databases">
        <title>Genomic Encyclopedia of Type Strains, Phase IV (KMG-IV): sequencing the most valuable type-strain genomes for metagenomic binning, comparative biology and taxonomic classification.</title>
        <authorList>
            <person name="Goeker M."/>
        </authorList>
    </citation>
    <scope>NUCLEOTIDE SEQUENCE [LARGE SCALE GENOMIC DNA]</scope>
    <source>
        <strain evidence="1 2">DSM 1111</strain>
    </source>
</reference>
<sequence length="41" mass="4260">MTQSPNNLTEDLLARLGDALAGAHGRPLCLDAVKSLVGIEV</sequence>
<evidence type="ECO:0000313" key="2">
    <source>
        <dbReference type="Proteomes" id="UP001238496"/>
    </source>
</evidence>
<evidence type="ECO:0000313" key="1">
    <source>
        <dbReference type="EMBL" id="MDQ0419385.1"/>
    </source>
</evidence>
<name>A0ABU0G218_9HYPH</name>
<organism evidence="1 2">
    <name type="scientific">Peteryoungia aggregata LMG 23059</name>
    <dbReference type="NCBI Taxonomy" id="1368425"/>
    <lineage>
        <taxon>Bacteria</taxon>
        <taxon>Pseudomonadati</taxon>
        <taxon>Pseudomonadota</taxon>
        <taxon>Alphaproteobacteria</taxon>
        <taxon>Hyphomicrobiales</taxon>
        <taxon>Rhizobiaceae</taxon>
        <taxon>Peteryoungia</taxon>
    </lineage>
</organism>
<dbReference type="RefSeq" id="WP_307368733.1">
    <property type="nucleotide sequence ID" value="NZ_JAUSUW010000001.1"/>
</dbReference>
<gene>
    <name evidence="1" type="ORF">J2045_000395</name>
</gene>
<comment type="caution">
    <text evidence="1">The sequence shown here is derived from an EMBL/GenBank/DDBJ whole genome shotgun (WGS) entry which is preliminary data.</text>
</comment>
<accession>A0ABU0G218</accession>
<dbReference type="Proteomes" id="UP001238496">
    <property type="component" value="Unassembled WGS sequence"/>
</dbReference>